<dbReference type="RefSeq" id="WP_188355253.1">
    <property type="nucleotide sequence ID" value="NZ_BMDH01000002.1"/>
</dbReference>
<evidence type="ECO:0000313" key="3">
    <source>
        <dbReference type="Proteomes" id="UP000619536"/>
    </source>
</evidence>
<dbReference type="Proteomes" id="UP000619536">
    <property type="component" value="Unassembled WGS sequence"/>
</dbReference>
<feature type="transmembrane region" description="Helical" evidence="1">
    <location>
        <begin position="201"/>
        <end position="219"/>
    </location>
</feature>
<name>A0A8J3AQC3_9BIFI</name>
<evidence type="ECO:0000313" key="2">
    <source>
        <dbReference type="EMBL" id="GGI14463.1"/>
    </source>
</evidence>
<reference evidence="2" key="1">
    <citation type="journal article" date="2014" name="Int. J. Syst. Evol. Microbiol.">
        <title>Complete genome sequence of Corynebacterium casei LMG S-19264T (=DSM 44701T), isolated from a smear-ripened cheese.</title>
        <authorList>
            <consortium name="US DOE Joint Genome Institute (JGI-PGF)"/>
            <person name="Walter F."/>
            <person name="Albersmeier A."/>
            <person name="Kalinowski J."/>
            <person name="Ruckert C."/>
        </authorList>
    </citation>
    <scope>NUCLEOTIDE SEQUENCE</scope>
    <source>
        <strain evidence="2">CCM 8606</strain>
    </source>
</reference>
<keyword evidence="1" id="KW-0812">Transmembrane</keyword>
<dbReference type="AlphaFoldDB" id="A0A8J3AQC3"/>
<keyword evidence="3" id="KW-1185">Reference proteome</keyword>
<evidence type="ECO:0000256" key="1">
    <source>
        <dbReference type="SAM" id="Phobius"/>
    </source>
</evidence>
<feature type="transmembrane region" description="Helical" evidence="1">
    <location>
        <begin position="6"/>
        <end position="26"/>
    </location>
</feature>
<feature type="transmembrane region" description="Helical" evidence="1">
    <location>
        <begin position="250"/>
        <end position="269"/>
    </location>
</feature>
<dbReference type="EMBL" id="BMDH01000002">
    <property type="protein sequence ID" value="GGI14463.1"/>
    <property type="molecule type" value="Genomic_DNA"/>
</dbReference>
<keyword evidence="1" id="KW-1133">Transmembrane helix</keyword>
<accession>A0A8J3AQC3</accession>
<proteinExistence type="predicted"/>
<feature type="transmembrane region" description="Helical" evidence="1">
    <location>
        <begin position="104"/>
        <end position="125"/>
    </location>
</feature>
<comment type="caution">
    <text evidence="2">The sequence shown here is derived from an EMBL/GenBank/DDBJ whole genome shotgun (WGS) entry which is preliminary data.</text>
</comment>
<sequence>MIDLVNSLSDILGVSSFVLLAIYLLAKYGDKSIRLKNIIKQAEDEFNSTNYTQTINESFSKRLGIDHKEQLDRELYLAKDEYRHILAAQLKGERTYTRTYRCDSYIIISSLLTGVALLFAVYLIIKDLIQTAIIGIFLFPTILVLTIFSYSFQTLTAIYISTFAYLPIFFIQRDTNHDQKEEHFTQRCASSAQENINSTKILISTILLVILVYCFANYMDKKLYILREKSTGKLSSVLLHKQAERKFETFLTYTCSTTFFILSYIYIYHNPTIPILSALILILIIIDAAVFFVMIIIMPYEVLDWVSKNNA</sequence>
<reference evidence="2" key="2">
    <citation type="submission" date="2020-09" db="EMBL/GenBank/DDBJ databases">
        <authorList>
            <person name="Sun Q."/>
            <person name="Sedlacek I."/>
        </authorList>
    </citation>
    <scope>NUCLEOTIDE SEQUENCE</scope>
    <source>
        <strain evidence="2">CCM 8606</strain>
    </source>
</reference>
<gene>
    <name evidence="2" type="ORF">GCM10007377_11060</name>
</gene>
<feature type="transmembrane region" description="Helical" evidence="1">
    <location>
        <begin position="275"/>
        <end position="298"/>
    </location>
</feature>
<organism evidence="2 3">
    <name type="scientific">Galliscardovia ingluviei</name>
    <dbReference type="NCBI Taxonomy" id="1769422"/>
    <lineage>
        <taxon>Bacteria</taxon>
        <taxon>Bacillati</taxon>
        <taxon>Actinomycetota</taxon>
        <taxon>Actinomycetes</taxon>
        <taxon>Bifidobacteriales</taxon>
        <taxon>Bifidobacteriaceae</taxon>
        <taxon>Galliscardovia</taxon>
    </lineage>
</organism>
<keyword evidence="1" id="KW-0472">Membrane</keyword>
<protein>
    <submittedName>
        <fullName evidence="2">Uncharacterized protein</fullName>
    </submittedName>
</protein>
<feature type="transmembrane region" description="Helical" evidence="1">
    <location>
        <begin position="131"/>
        <end position="148"/>
    </location>
</feature>